<dbReference type="GO" id="GO:0006508">
    <property type="term" value="P:proteolysis"/>
    <property type="evidence" value="ECO:0007669"/>
    <property type="project" value="InterPro"/>
</dbReference>
<dbReference type="Gene3D" id="3.40.630.10">
    <property type="entry name" value="Zn peptidases"/>
    <property type="match status" value="1"/>
</dbReference>
<feature type="domain" description="Peptidase M14" evidence="1">
    <location>
        <begin position="50"/>
        <end position="159"/>
    </location>
</feature>
<organism evidence="2">
    <name type="scientific">marine metagenome</name>
    <dbReference type="NCBI Taxonomy" id="408172"/>
    <lineage>
        <taxon>unclassified sequences</taxon>
        <taxon>metagenomes</taxon>
        <taxon>ecological metagenomes</taxon>
    </lineage>
</organism>
<evidence type="ECO:0000259" key="1">
    <source>
        <dbReference type="Pfam" id="PF00246"/>
    </source>
</evidence>
<gene>
    <name evidence="2" type="ORF">METZ01_LOCUS200154</name>
</gene>
<dbReference type="EMBL" id="UINC01043366">
    <property type="protein sequence ID" value="SVB47300.1"/>
    <property type="molecule type" value="Genomic_DNA"/>
</dbReference>
<sequence>MNRFYSCLLIIILNCCTYSAEYFTYDKIDSTLHAWQDEFGFNEHNIYGQEFGTIYQLDTIGYSTNNNLPIFAVKLSDNADIDEDESRVLILGQCHAEEIYGVEIAMAIIDCYLDPEDCSKYDKNQDYGFTSGDLNEYLFNFLEKLEVWIIPTHNPDGLKVV</sequence>
<proteinExistence type="predicted"/>
<dbReference type="Pfam" id="PF00246">
    <property type="entry name" value="Peptidase_M14"/>
    <property type="match status" value="1"/>
</dbReference>
<evidence type="ECO:0000313" key="2">
    <source>
        <dbReference type="EMBL" id="SVB47300.1"/>
    </source>
</evidence>
<dbReference type="AlphaFoldDB" id="A0A382E9I8"/>
<protein>
    <recommendedName>
        <fullName evidence="1">Peptidase M14 domain-containing protein</fullName>
    </recommendedName>
</protein>
<dbReference type="SUPFAM" id="SSF53187">
    <property type="entry name" value="Zn-dependent exopeptidases"/>
    <property type="match status" value="1"/>
</dbReference>
<dbReference type="InterPro" id="IPR000834">
    <property type="entry name" value="Peptidase_M14"/>
</dbReference>
<dbReference type="GO" id="GO:0004181">
    <property type="term" value="F:metallocarboxypeptidase activity"/>
    <property type="evidence" value="ECO:0007669"/>
    <property type="project" value="InterPro"/>
</dbReference>
<accession>A0A382E9I8</accession>
<feature type="non-terminal residue" evidence="2">
    <location>
        <position position="161"/>
    </location>
</feature>
<name>A0A382E9I8_9ZZZZ</name>
<reference evidence="2" key="1">
    <citation type="submission" date="2018-05" db="EMBL/GenBank/DDBJ databases">
        <authorList>
            <person name="Lanie J.A."/>
            <person name="Ng W.-L."/>
            <person name="Kazmierczak K.M."/>
            <person name="Andrzejewski T.M."/>
            <person name="Davidsen T.M."/>
            <person name="Wayne K.J."/>
            <person name="Tettelin H."/>
            <person name="Glass J.I."/>
            <person name="Rusch D."/>
            <person name="Podicherti R."/>
            <person name="Tsui H.-C.T."/>
            <person name="Winkler M.E."/>
        </authorList>
    </citation>
    <scope>NUCLEOTIDE SEQUENCE</scope>
</reference>
<dbReference type="GO" id="GO:0008270">
    <property type="term" value="F:zinc ion binding"/>
    <property type="evidence" value="ECO:0007669"/>
    <property type="project" value="InterPro"/>
</dbReference>